<name>A0AAV6FMP2_9TELE</name>
<dbReference type="Proteomes" id="UP000823561">
    <property type="component" value="Chromosome 22"/>
</dbReference>
<evidence type="ECO:0000256" key="1">
    <source>
        <dbReference type="SAM" id="MobiDB-lite"/>
    </source>
</evidence>
<sequence>MYQARMLHCFESSKEEEAKMYEAGEHQRVVALIQTLSTECKPSHLHQRKQESAPAPTDCQPPKLSCQKGSS</sequence>
<dbReference type="EMBL" id="JADWDJ010000022">
    <property type="protein sequence ID" value="KAG5262806.1"/>
    <property type="molecule type" value="Genomic_DNA"/>
</dbReference>
<evidence type="ECO:0000313" key="2">
    <source>
        <dbReference type="EMBL" id="KAG5262806.1"/>
    </source>
</evidence>
<proteinExistence type="predicted"/>
<feature type="region of interest" description="Disordered" evidence="1">
    <location>
        <begin position="41"/>
        <end position="71"/>
    </location>
</feature>
<reference evidence="2" key="1">
    <citation type="submission" date="2020-10" db="EMBL/GenBank/DDBJ databases">
        <title>Chromosome-scale genome assembly of the Allis shad, Alosa alosa.</title>
        <authorList>
            <person name="Margot Z."/>
            <person name="Christophe K."/>
            <person name="Cabau C."/>
            <person name="Louis A."/>
            <person name="Berthelot C."/>
            <person name="Parey E."/>
            <person name="Roest Crollius H."/>
            <person name="Montfort J."/>
            <person name="Robinson-Rechavi M."/>
            <person name="Bucao C."/>
            <person name="Bouchez O."/>
            <person name="Gislard M."/>
            <person name="Lluch J."/>
            <person name="Milhes M."/>
            <person name="Lampietro C."/>
            <person name="Lopez Roques C."/>
            <person name="Donnadieu C."/>
            <person name="Braasch I."/>
            <person name="Desvignes T."/>
            <person name="Postlethwait J."/>
            <person name="Bobe J."/>
            <person name="Guiguen Y."/>
        </authorList>
    </citation>
    <scope>NUCLEOTIDE SEQUENCE</scope>
    <source>
        <strain evidence="2">M-15738</strain>
        <tissue evidence="2">Blood</tissue>
    </source>
</reference>
<protein>
    <submittedName>
        <fullName evidence="2">Uncharacterized protein</fullName>
    </submittedName>
</protein>
<comment type="caution">
    <text evidence="2">The sequence shown here is derived from an EMBL/GenBank/DDBJ whole genome shotgun (WGS) entry which is preliminary data.</text>
</comment>
<gene>
    <name evidence="2" type="ORF">AALO_G00279110</name>
</gene>
<organism evidence="2 3">
    <name type="scientific">Alosa alosa</name>
    <name type="common">allis shad</name>
    <dbReference type="NCBI Taxonomy" id="278164"/>
    <lineage>
        <taxon>Eukaryota</taxon>
        <taxon>Metazoa</taxon>
        <taxon>Chordata</taxon>
        <taxon>Craniata</taxon>
        <taxon>Vertebrata</taxon>
        <taxon>Euteleostomi</taxon>
        <taxon>Actinopterygii</taxon>
        <taxon>Neopterygii</taxon>
        <taxon>Teleostei</taxon>
        <taxon>Clupei</taxon>
        <taxon>Clupeiformes</taxon>
        <taxon>Clupeoidei</taxon>
        <taxon>Clupeidae</taxon>
        <taxon>Alosa</taxon>
    </lineage>
</organism>
<accession>A0AAV6FMP2</accession>
<keyword evidence="3" id="KW-1185">Reference proteome</keyword>
<evidence type="ECO:0000313" key="3">
    <source>
        <dbReference type="Proteomes" id="UP000823561"/>
    </source>
</evidence>
<dbReference type="AlphaFoldDB" id="A0AAV6FMP2"/>